<sequence>MSLLQKALDAYAALTRRVEHLEHDKVAQALEIIKLKKRVKKLER</sequence>
<evidence type="ECO:0000313" key="1">
    <source>
        <dbReference type="EMBL" id="GFD58509.1"/>
    </source>
</evidence>
<comment type="caution">
    <text evidence="1">The sequence shown here is derived from an EMBL/GenBank/DDBJ whole genome shotgun (WGS) entry which is preliminary data.</text>
</comment>
<feature type="non-terminal residue" evidence="1">
    <location>
        <position position="44"/>
    </location>
</feature>
<proteinExistence type="predicted"/>
<dbReference type="EMBL" id="BKCJ011853969">
    <property type="protein sequence ID" value="GFD58509.1"/>
    <property type="molecule type" value="Genomic_DNA"/>
</dbReference>
<name>A0A699XFN3_TANCI</name>
<dbReference type="AlphaFoldDB" id="A0A699XFN3"/>
<organism evidence="1">
    <name type="scientific">Tanacetum cinerariifolium</name>
    <name type="common">Dalmatian daisy</name>
    <name type="synonym">Chrysanthemum cinerariifolium</name>
    <dbReference type="NCBI Taxonomy" id="118510"/>
    <lineage>
        <taxon>Eukaryota</taxon>
        <taxon>Viridiplantae</taxon>
        <taxon>Streptophyta</taxon>
        <taxon>Embryophyta</taxon>
        <taxon>Tracheophyta</taxon>
        <taxon>Spermatophyta</taxon>
        <taxon>Magnoliopsida</taxon>
        <taxon>eudicotyledons</taxon>
        <taxon>Gunneridae</taxon>
        <taxon>Pentapetalae</taxon>
        <taxon>asterids</taxon>
        <taxon>campanulids</taxon>
        <taxon>Asterales</taxon>
        <taxon>Asteraceae</taxon>
        <taxon>Asteroideae</taxon>
        <taxon>Anthemideae</taxon>
        <taxon>Anthemidinae</taxon>
        <taxon>Tanacetum</taxon>
    </lineage>
</organism>
<gene>
    <name evidence="1" type="ORF">Tci_930478</name>
</gene>
<accession>A0A699XFN3</accession>
<protein>
    <submittedName>
        <fullName evidence="1">Uncharacterized protein</fullName>
    </submittedName>
</protein>
<reference evidence="1" key="1">
    <citation type="journal article" date="2019" name="Sci. Rep.">
        <title>Draft genome of Tanacetum cinerariifolium, the natural source of mosquito coil.</title>
        <authorList>
            <person name="Yamashiro T."/>
            <person name="Shiraishi A."/>
            <person name="Satake H."/>
            <person name="Nakayama K."/>
        </authorList>
    </citation>
    <scope>NUCLEOTIDE SEQUENCE</scope>
</reference>